<accession>A0ABU5IES2</accession>
<dbReference type="SUPFAM" id="SSF56059">
    <property type="entry name" value="Glutathione synthetase ATP-binding domain-like"/>
    <property type="match status" value="1"/>
</dbReference>
<dbReference type="Pfam" id="PF08886">
    <property type="entry name" value="GshA"/>
    <property type="match status" value="1"/>
</dbReference>
<dbReference type="InterPro" id="IPR011718">
    <property type="entry name" value="GshA"/>
</dbReference>
<dbReference type="NCBIfam" id="TIGR02049">
    <property type="entry name" value="gshA_ferroox"/>
    <property type="match status" value="1"/>
</dbReference>
<sequence>MAPHLLTALSGPLGALEKRLLNAAPDIERWFTRQWAVHRPPVYSSVDVRNAGFKLAPVDTNLFPGGWNNLTPRMLERAAEAAAGALRRAAPCNRRVLLVPENHTRNLHYLSNVARLRQALLAGGMDVRVGSVLPELAEPLAVELPDGGSVLLEPVQREHGRLGLPGFDPGLVLLNHDLSAGIPPQLQGLRDQPVLPPLHAGWHVRRKTTHFARYAEVARELGEAIGLDEWLITPDFEACDGLDFSSGTGLEALQARVDALLTRVRHKYRALGVADEPFAIVKADNGTYGMGVMTVRNAAELDKLNRRTRNKMDVIKDGQRTTSVIVQEGVPTCERVGEAMAEPVVYLMDGQVAGGFYRTHAERGVDENLNAPGARFVSMACAEGQPGEGVGGANRFYPYAVIARLATLAASRELEAEQAPVKACEAA</sequence>
<gene>
    <name evidence="1" type="primary">gshA</name>
    <name evidence="1" type="ORF">SM757_12855</name>
</gene>
<name>A0ABU5IES2_9BURK</name>
<reference evidence="1 2" key="1">
    <citation type="submission" date="2023-11" db="EMBL/GenBank/DDBJ databases">
        <title>Draft genome of Azohydromonas lata strain H1 (DSM1123), a polyhydroxyalkanoate producer.</title>
        <authorList>
            <person name="Traversa D."/>
            <person name="D'Addabbo P."/>
            <person name="Pazzani C."/>
            <person name="Manzari C."/>
            <person name="Chiara M."/>
            <person name="Scrascia M."/>
        </authorList>
    </citation>
    <scope>NUCLEOTIDE SEQUENCE [LARGE SCALE GENOMIC DNA]</scope>
    <source>
        <strain evidence="1 2">H1</strain>
    </source>
</reference>
<keyword evidence="2" id="KW-1185">Reference proteome</keyword>
<proteinExistence type="predicted"/>
<dbReference type="EMBL" id="JAXOJX010000018">
    <property type="protein sequence ID" value="MDZ5457462.1"/>
    <property type="molecule type" value="Genomic_DNA"/>
</dbReference>
<keyword evidence="1" id="KW-0436">Ligase</keyword>
<dbReference type="Gene3D" id="3.40.50.11280">
    <property type="entry name" value="Glutamate-cysteine ligase, N-terminal domain"/>
    <property type="match status" value="1"/>
</dbReference>
<protein>
    <submittedName>
        <fullName evidence="1">Glutamate--cysteine ligase</fullName>
        <ecNumber evidence="1">6.3.2.2</ecNumber>
    </submittedName>
</protein>
<dbReference type="EC" id="6.3.2.2" evidence="1"/>
<dbReference type="Proteomes" id="UP001293718">
    <property type="component" value="Unassembled WGS sequence"/>
</dbReference>
<evidence type="ECO:0000313" key="1">
    <source>
        <dbReference type="EMBL" id="MDZ5457462.1"/>
    </source>
</evidence>
<comment type="caution">
    <text evidence="1">The sequence shown here is derived from an EMBL/GenBank/DDBJ whole genome shotgun (WGS) entry which is preliminary data.</text>
</comment>
<organism evidence="1 2">
    <name type="scientific">Azohydromonas lata</name>
    <dbReference type="NCBI Taxonomy" id="45677"/>
    <lineage>
        <taxon>Bacteria</taxon>
        <taxon>Pseudomonadati</taxon>
        <taxon>Pseudomonadota</taxon>
        <taxon>Betaproteobacteria</taxon>
        <taxon>Burkholderiales</taxon>
        <taxon>Sphaerotilaceae</taxon>
        <taxon>Azohydromonas</taxon>
    </lineage>
</organism>
<dbReference type="RefSeq" id="WP_322465765.1">
    <property type="nucleotide sequence ID" value="NZ_JAXOJX010000018.1"/>
</dbReference>
<evidence type="ECO:0000313" key="2">
    <source>
        <dbReference type="Proteomes" id="UP001293718"/>
    </source>
</evidence>
<dbReference type="InterPro" id="IPR042520">
    <property type="entry name" value="GshA_N"/>
</dbReference>
<dbReference type="GO" id="GO:0004357">
    <property type="term" value="F:glutamate-cysteine ligase activity"/>
    <property type="evidence" value="ECO:0007669"/>
    <property type="project" value="UniProtKB-EC"/>
</dbReference>